<protein>
    <submittedName>
        <fullName evidence="6">Anaerobic selenocysteine-containing dehydrogenase</fullName>
    </submittedName>
</protein>
<dbReference type="AlphaFoldDB" id="A0A1I0AQF9"/>
<dbReference type="PROSITE" id="PS51669">
    <property type="entry name" value="4FE4S_MOW_BIS_MGD"/>
    <property type="match status" value="1"/>
</dbReference>
<name>A0A1I0AQF9_9FIRM</name>
<keyword evidence="7" id="KW-1185">Reference proteome</keyword>
<dbReference type="GO" id="GO:0051536">
    <property type="term" value="F:iron-sulfur cluster binding"/>
    <property type="evidence" value="ECO:0007669"/>
    <property type="project" value="UniProtKB-KW"/>
</dbReference>
<keyword evidence="3" id="KW-0408">Iron</keyword>
<dbReference type="InterPro" id="IPR009010">
    <property type="entry name" value="Asp_de-COase-like_dom_sf"/>
</dbReference>
<organism evidence="6 7">
    <name type="scientific">Natronincola peptidivorans</name>
    <dbReference type="NCBI Taxonomy" id="426128"/>
    <lineage>
        <taxon>Bacteria</taxon>
        <taxon>Bacillati</taxon>
        <taxon>Bacillota</taxon>
        <taxon>Clostridia</taxon>
        <taxon>Peptostreptococcales</taxon>
        <taxon>Natronincolaceae</taxon>
        <taxon>Natronincola</taxon>
    </lineage>
</organism>
<accession>A0A1I0AQF9</accession>
<dbReference type="Pfam" id="PF04879">
    <property type="entry name" value="Molybdop_Fe4S4"/>
    <property type="match status" value="1"/>
</dbReference>
<dbReference type="InterPro" id="IPR006963">
    <property type="entry name" value="Mopterin_OxRdtase_4Fe-4S_dom"/>
</dbReference>
<dbReference type="InterPro" id="IPR050612">
    <property type="entry name" value="Prok_Mopterin_Oxidored"/>
</dbReference>
<proteinExistence type="inferred from homology"/>
<dbReference type="SMART" id="SM00926">
    <property type="entry name" value="Molybdop_Fe4S4"/>
    <property type="match status" value="1"/>
</dbReference>
<dbReference type="Gene3D" id="3.40.228.10">
    <property type="entry name" value="Dimethylsulfoxide Reductase, domain 2"/>
    <property type="match status" value="1"/>
</dbReference>
<dbReference type="Pfam" id="PF00384">
    <property type="entry name" value="Molybdopterin"/>
    <property type="match status" value="1"/>
</dbReference>
<evidence type="ECO:0000256" key="2">
    <source>
        <dbReference type="ARBA" id="ARBA00022723"/>
    </source>
</evidence>
<dbReference type="Proteomes" id="UP000199568">
    <property type="component" value="Unassembled WGS sequence"/>
</dbReference>
<dbReference type="SUPFAM" id="SSF53706">
    <property type="entry name" value="Formate dehydrogenase/DMSO reductase, domains 1-3"/>
    <property type="match status" value="1"/>
</dbReference>
<dbReference type="PANTHER" id="PTHR43742:SF6">
    <property type="entry name" value="OXIDOREDUCTASE YYAE-RELATED"/>
    <property type="match status" value="1"/>
</dbReference>
<evidence type="ECO:0000256" key="4">
    <source>
        <dbReference type="ARBA" id="ARBA00023014"/>
    </source>
</evidence>
<dbReference type="SUPFAM" id="SSF50692">
    <property type="entry name" value="ADC-like"/>
    <property type="match status" value="1"/>
</dbReference>
<comment type="similarity">
    <text evidence="1">Belongs to the prokaryotic molybdopterin-containing oxidoreductase family.</text>
</comment>
<evidence type="ECO:0000313" key="6">
    <source>
        <dbReference type="EMBL" id="SES95690.1"/>
    </source>
</evidence>
<dbReference type="EMBL" id="FOHU01000003">
    <property type="protein sequence ID" value="SES95690.1"/>
    <property type="molecule type" value="Genomic_DNA"/>
</dbReference>
<dbReference type="Pfam" id="PF01568">
    <property type="entry name" value="Molydop_binding"/>
    <property type="match status" value="1"/>
</dbReference>
<dbReference type="Gene3D" id="2.20.25.90">
    <property type="entry name" value="ADC-like domains"/>
    <property type="match status" value="1"/>
</dbReference>
<evidence type="ECO:0000259" key="5">
    <source>
        <dbReference type="PROSITE" id="PS51669"/>
    </source>
</evidence>
<reference evidence="6 7" key="1">
    <citation type="submission" date="2016-10" db="EMBL/GenBank/DDBJ databases">
        <authorList>
            <person name="de Groot N.N."/>
        </authorList>
    </citation>
    <scope>NUCLEOTIDE SEQUENCE [LARGE SCALE GENOMIC DNA]</scope>
    <source>
        <strain evidence="6 7">DSM 18979</strain>
    </source>
</reference>
<dbReference type="CDD" id="cd02766">
    <property type="entry name" value="MopB_3"/>
    <property type="match status" value="1"/>
</dbReference>
<keyword evidence="4" id="KW-0411">Iron-sulfur</keyword>
<dbReference type="Gene3D" id="3.30.2070.10">
    <property type="entry name" value="Formate dehydrogenase/DMSO reductase"/>
    <property type="match status" value="1"/>
</dbReference>
<sequence>MPVASNIALFIRPLKLYNSFIDLSWGGDTMKTIQTACPLDCFDVCSIKVTLDDDKILHVKGDEKDPITKGFICKKGLQLLERINHPQRLTTPMKKVRGEWVPISWENTIKEIGDKLLEIKHNYGSTAVIHYSEDAHGGLLKNIDTAFFNAYGGATVPKGSLCWGAGIEAQTMDFGNALGHDPYDHLHAKTLIIWGRNPSFTNAHLVPFLKEAQKKGTKIIVIDPVKTATASFADYYYQVKPEADGYLAMAMGKIILEEKAYDEIFIKNYCNGFDEYKQYLNGLELQALIEATGLAKKEVYELTSLYADNKPSCIILGYGLQRYRNGGNNIRLIDALGAVTGNIGISGGGVNYANKYIAGYIDADYVSNDHSASASVSFKRPLFADYVLGNKEQIRGIFVTKSNLVVQMPNTQKTIKAFSSIPFKVVIDHFMTDTAALADYVLPCTGIYEEEDFIFSSMWHSHFSYTEKVLDAPGSVKHEFEIFNRLAHYMKMKDFLENYNNPKLYLGRSLKPLLEKLGCSLEELKGKRMKLEGSDIPWQDKKFATASGKFQLINPAIEVIEINKKDSDFPLSFLTLHPKSSLHSQHYMDTANDRLPEVFCNHKTMQHWNLVEGDDVSLVSANGKLKVKMLLDDGVGDDILVSYEGWWLKNQGVNNLTPEGISDLGDQAIYNNCRCRVEK</sequence>
<dbReference type="Gene3D" id="3.40.50.740">
    <property type="match status" value="1"/>
</dbReference>
<dbReference type="Gene3D" id="2.40.40.20">
    <property type="match status" value="1"/>
</dbReference>
<dbReference type="GO" id="GO:0043546">
    <property type="term" value="F:molybdopterin cofactor binding"/>
    <property type="evidence" value="ECO:0007669"/>
    <property type="project" value="InterPro"/>
</dbReference>
<gene>
    <name evidence="6" type="ORF">SAMN05660297_01002</name>
</gene>
<dbReference type="STRING" id="426128.SAMN05660297_01002"/>
<keyword evidence="2" id="KW-0479">Metal-binding</keyword>
<feature type="domain" description="4Fe-4S Mo/W bis-MGD-type" evidence="5">
    <location>
        <begin position="30"/>
        <end position="87"/>
    </location>
</feature>
<evidence type="ECO:0000256" key="3">
    <source>
        <dbReference type="ARBA" id="ARBA00023004"/>
    </source>
</evidence>
<dbReference type="CDD" id="cd02775">
    <property type="entry name" value="MopB_CT"/>
    <property type="match status" value="1"/>
</dbReference>
<evidence type="ECO:0000313" key="7">
    <source>
        <dbReference type="Proteomes" id="UP000199568"/>
    </source>
</evidence>
<evidence type="ECO:0000256" key="1">
    <source>
        <dbReference type="ARBA" id="ARBA00010312"/>
    </source>
</evidence>
<dbReference type="PANTHER" id="PTHR43742">
    <property type="entry name" value="TRIMETHYLAMINE-N-OXIDE REDUCTASE"/>
    <property type="match status" value="1"/>
</dbReference>
<dbReference type="InterPro" id="IPR006656">
    <property type="entry name" value="Mopterin_OxRdtase"/>
</dbReference>
<dbReference type="GO" id="GO:0046872">
    <property type="term" value="F:metal ion binding"/>
    <property type="evidence" value="ECO:0007669"/>
    <property type="project" value="UniProtKB-KW"/>
</dbReference>
<dbReference type="InterPro" id="IPR006657">
    <property type="entry name" value="MoPterin_dinucl-bd_dom"/>
</dbReference>
<dbReference type="GO" id="GO:0016491">
    <property type="term" value="F:oxidoreductase activity"/>
    <property type="evidence" value="ECO:0007669"/>
    <property type="project" value="InterPro"/>
</dbReference>